<evidence type="ECO:0000256" key="7">
    <source>
        <dbReference type="ARBA" id="ARBA00034478"/>
    </source>
</evidence>
<evidence type="ECO:0000256" key="6">
    <source>
        <dbReference type="ARBA" id="ARBA00022840"/>
    </source>
</evidence>
<feature type="domain" description="Aspartate/glutamate/uridylate kinase" evidence="9">
    <location>
        <begin position="51"/>
        <end position="273"/>
    </location>
</feature>
<proteinExistence type="inferred from homology"/>
<dbReference type="EC" id="2.7.2.4" evidence="2"/>
<dbReference type="InterPro" id="IPR036393">
    <property type="entry name" value="AceGlu_kinase-like_sf"/>
</dbReference>
<keyword evidence="4" id="KW-0547">Nucleotide-binding</keyword>
<evidence type="ECO:0000313" key="11">
    <source>
        <dbReference type="EMBL" id="MST51762.1"/>
    </source>
</evidence>
<name>A0A6L5Y6T0_9FIRM</name>
<evidence type="ECO:0000256" key="3">
    <source>
        <dbReference type="ARBA" id="ARBA00022679"/>
    </source>
</evidence>
<comment type="caution">
    <text evidence="11">The sequence shown here is derived from an EMBL/GenBank/DDBJ whole genome shotgun (WGS) entry which is preliminary data.</text>
</comment>
<comment type="pathway">
    <text evidence="7">Amino-acid biosynthesis; L-methionine biosynthesis via de novo pathway.</text>
</comment>
<dbReference type="PANTHER" id="PTHR21499:SF3">
    <property type="entry name" value="ASPARTOKINASE"/>
    <property type="match status" value="1"/>
</dbReference>
<evidence type="ECO:0000313" key="12">
    <source>
        <dbReference type="Proteomes" id="UP000474676"/>
    </source>
</evidence>
<evidence type="ECO:0000256" key="4">
    <source>
        <dbReference type="ARBA" id="ARBA00022741"/>
    </source>
</evidence>
<dbReference type="PANTHER" id="PTHR21499">
    <property type="entry name" value="ASPARTATE KINASE"/>
    <property type="match status" value="1"/>
</dbReference>
<evidence type="ECO:0000256" key="2">
    <source>
        <dbReference type="ARBA" id="ARBA00013059"/>
    </source>
</evidence>
<dbReference type="GO" id="GO:0009090">
    <property type="term" value="P:homoserine biosynthetic process"/>
    <property type="evidence" value="ECO:0007669"/>
    <property type="project" value="TreeGrafter"/>
</dbReference>
<feature type="domain" description="Aspartokinase ACT" evidence="10">
    <location>
        <begin position="388"/>
        <end position="446"/>
    </location>
</feature>
<dbReference type="Gene3D" id="3.40.1160.10">
    <property type="entry name" value="Acetylglutamate kinase-like"/>
    <property type="match status" value="1"/>
</dbReference>
<comment type="similarity">
    <text evidence="1">Belongs to the aspartokinase family.</text>
</comment>
<dbReference type="GO" id="GO:0009089">
    <property type="term" value="P:lysine biosynthetic process via diaminopimelate"/>
    <property type="evidence" value="ECO:0007669"/>
    <property type="project" value="TreeGrafter"/>
</dbReference>
<evidence type="ECO:0000256" key="1">
    <source>
        <dbReference type="ARBA" id="ARBA00010122"/>
    </source>
</evidence>
<dbReference type="AlphaFoldDB" id="A0A6L5Y6T0"/>
<dbReference type="EMBL" id="VUMZ01000004">
    <property type="protein sequence ID" value="MST51762.1"/>
    <property type="molecule type" value="Genomic_DNA"/>
</dbReference>
<dbReference type="GO" id="GO:0005524">
    <property type="term" value="F:ATP binding"/>
    <property type="evidence" value="ECO:0007669"/>
    <property type="project" value="UniProtKB-KW"/>
</dbReference>
<gene>
    <name evidence="11" type="ORF">FYJ64_05475</name>
</gene>
<dbReference type="GO" id="GO:0004072">
    <property type="term" value="F:aspartate kinase activity"/>
    <property type="evidence" value="ECO:0007669"/>
    <property type="project" value="UniProtKB-EC"/>
</dbReference>
<comment type="catalytic activity">
    <reaction evidence="8">
        <text>L-aspartate + ATP = 4-phospho-L-aspartate + ADP</text>
        <dbReference type="Rhea" id="RHEA:23776"/>
        <dbReference type="ChEBI" id="CHEBI:29991"/>
        <dbReference type="ChEBI" id="CHEBI:30616"/>
        <dbReference type="ChEBI" id="CHEBI:57535"/>
        <dbReference type="ChEBI" id="CHEBI:456216"/>
        <dbReference type="EC" id="2.7.2.4"/>
    </reaction>
</comment>
<dbReference type="Pfam" id="PF22468">
    <property type="entry name" value="ACT_9"/>
    <property type="match status" value="1"/>
</dbReference>
<dbReference type="Gene3D" id="3.30.2130.10">
    <property type="entry name" value="VC0802-like"/>
    <property type="match status" value="1"/>
</dbReference>
<protein>
    <recommendedName>
        <fullName evidence="2">aspartate kinase</fullName>
        <ecNumber evidence="2">2.7.2.4</ecNumber>
    </recommendedName>
</protein>
<dbReference type="SUPFAM" id="SSF53633">
    <property type="entry name" value="Carbamate kinase-like"/>
    <property type="match status" value="1"/>
</dbReference>
<accession>A0A6L5Y6T0</accession>
<dbReference type="CDD" id="cd04936">
    <property type="entry name" value="ACT_AKii-LysC-BS-like_2"/>
    <property type="match status" value="1"/>
</dbReference>
<dbReference type="InterPro" id="IPR045865">
    <property type="entry name" value="ACT-like_dom_sf"/>
</dbReference>
<keyword evidence="6" id="KW-0067">ATP-binding</keyword>
<evidence type="ECO:0000256" key="8">
    <source>
        <dbReference type="ARBA" id="ARBA00047872"/>
    </source>
</evidence>
<keyword evidence="5" id="KW-0418">Kinase</keyword>
<dbReference type="InterPro" id="IPR054352">
    <property type="entry name" value="ACT_Aspartokinase"/>
</dbReference>
<dbReference type="SUPFAM" id="SSF55021">
    <property type="entry name" value="ACT-like"/>
    <property type="match status" value="2"/>
</dbReference>
<reference evidence="11 12" key="1">
    <citation type="submission" date="2019-08" db="EMBL/GenBank/DDBJ databases">
        <title>In-depth cultivation of the pig gut microbiome towards novel bacterial diversity and tailored functional studies.</title>
        <authorList>
            <person name="Wylensek D."/>
            <person name="Hitch T.C.A."/>
            <person name="Clavel T."/>
        </authorList>
    </citation>
    <scope>NUCLEOTIDE SEQUENCE [LARGE SCALE GENOMIC DNA]</scope>
    <source>
        <strain evidence="11 12">WCA-MUC-591-APC-3H</strain>
    </source>
</reference>
<dbReference type="Proteomes" id="UP000474676">
    <property type="component" value="Unassembled WGS sequence"/>
</dbReference>
<organism evidence="11 12">
    <name type="scientific">Hornefia butyriciproducens</name>
    <dbReference type="NCBI Taxonomy" id="2652293"/>
    <lineage>
        <taxon>Bacteria</taxon>
        <taxon>Bacillati</taxon>
        <taxon>Bacillota</taxon>
        <taxon>Clostridia</taxon>
        <taxon>Peptostreptococcales</taxon>
        <taxon>Anaerovoracaceae</taxon>
        <taxon>Hornefia</taxon>
    </lineage>
</organism>
<dbReference type="GO" id="GO:0005829">
    <property type="term" value="C:cytosol"/>
    <property type="evidence" value="ECO:0007669"/>
    <property type="project" value="TreeGrafter"/>
</dbReference>
<keyword evidence="12" id="KW-1185">Reference proteome</keyword>
<evidence type="ECO:0000259" key="10">
    <source>
        <dbReference type="Pfam" id="PF22468"/>
    </source>
</evidence>
<dbReference type="InterPro" id="IPR001048">
    <property type="entry name" value="Asp/Glu/Uridylate_kinase"/>
</dbReference>
<sequence length="448" mass="48349">MPGSIFREGGAQYYLLKNNKKRLVKLCDYVRISDIRQGCEEPGENGGTMNLVQKYGGKYLRNMEDLNRIADHVAEYRSRVDGLVLVMASMHEIAEQTLTRAETFGEEISRDKLDALFSASELQTAALMACALEKRGVGARVIEDIRGQSLDIVDRYRGKHEIMLDRIEHAFLAGEVAVIPGFQGFGDFGMEDRLGRYGSAATAVAIAGGLKCGCELYGNAEGVCVVDPKVSESRTVFPKISYEEAMELTALGETDLEAGAIELAKTLGVEVFVGPAFNENRIGGTFIVDRSVIVQEAAVSGISVSDDIVIYTIKDIATSGDAISELFEMLGDLSVNVDVISQQTYSENACAVSFSCSGGDIEAIDKAFAGNSRFCNLEVMKKEDICLVSLVGVGMTTHVGVAGKTFATLAENGIRHYNITTSEISISAAIDSDKKNEAVIALSEAFRL</sequence>
<evidence type="ECO:0000259" key="9">
    <source>
        <dbReference type="Pfam" id="PF00696"/>
    </source>
</evidence>
<dbReference type="Pfam" id="PF00696">
    <property type="entry name" value="AA_kinase"/>
    <property type="match status" value="1"/>
</dbReference>
<evidence type="ECO:0000256" key="5">
    <source>
        <dbReference type="ARBA" id="ARBA00022777"/>
    </source>
</evidence>
<keyword evidence="3" id="KW-0808">Transferase</keyword>